<gene>
    <name evidence="1" type="ORF">AMORRO_LOCUS12206</name>
</gene>
<evidence type="ECO:0000313" key="2">
    <source>
        <dbReference type="Proteomes" id="UP000789342"/>
    </source>
</evidence>
<sequence>RGSGISLHRPASLGVGVIWPQIVQIESDKIWGSYLRHRLPYERAVNASCFPRTLSYQSYPAS</sequence>
<dbReference type="Proteomes" id="UP000789342">
    <property type="component" value="Unassembled WGS sequence"/>
</dbReference>
<evidence type="ECO:0000313" key="1">
    <source>
        <dbReference type="EMBL" id="CAG8702337.1"/>
    </source>
</evidence>
<dbReference type="AlphaFoldDB" id="A0A9N9N4V9"/>
<feature type="non-terminal residue" evidence="1">
    <location>
        <position position="62"/>
    </location>
</feature>
<protein>
    <submittedName>
        <fullName evidence="1">6627_t:CDS:1</fullName>
    </submittedName>
</protein>
<proteinExistence type="predicted"/>
<comment type="caution">
    <text evidence="1">The sequence shown here is derived from an EMBL/GenBank/DDBJ whole genome shotgun (WGS) entry which is preliminary data.</text>
</comment>
<organism evidence="1 2">
    <name type="scientific">Acaulospora morrowiae</name>
    <dbReference type="NCBI Taxonomy" id="94023"/>
    <lineage>
        <taxon>Eukaryota</taxon>
        <taxon>Fungi</taxon>
        <taxon>Fungi incertae sedis</taxon>
        <taxon>Mucoromycota</taxon>
        <taxon>Glomeromycotina</taxon>
        <taxon>Glomeromycetes</taxon>
        <taxon>Diversisporales</taxon>
        <taxon>Acaulosporaceae</taxon>
        <taxon>Acaulospora</taxon>
    </lineage>
</organism>
<accession>A0A9N9N4V9</accession>
<keyword evidence="2" id="KW-1185">Reference proteome</keyword>
<dbReference type="EMBL" id="CAJVPV010017332">
    <property type="protein sequence ID" value="CAG8702337.1"/>
    <property type="molecule type" value="Genomic_DNA"/>
</dbReference>
<reference evidence="1" key="1">
    <citation type="submission" date="2021-06" db="EMBL/GenBank/DDBJ databases">
        <authorList>
            <person name="Kallberg Y."/>
            <person name="Tangrot J."/>
            <person name="Rosling A."/>
        </authorList>
    </citation>
    <scope>NUCLEOTIDE SEQUENCE</scope>
    <source>
        <strain evidence="1">CL551</strain>
    </source>
</reference>
<name>A0A9N9N4V9_9GLOM</name>